<organism evidence="1 2">
    <name type="scientific">Fusarium keratoplasticum</name>
    <dbReference type="NCBI Taxonomy" id="1328300"/>
    <lineage>
        <taxon>Eukaryota</taxon>
        <taxon>Fungi</taxon>
        <taxon>Dikarya</taxon>
        <taxon>Ascomycota</taxon>
        <taxon>Pezizomycotina</taxon>
        <taxon>Sordariomycetes</taxon>
        <taxon>Hypocreomycetidae</taxon>
        <taxon>Hypocreales</taxon>
        <taxon>Nectriaceae</taxon>
        <taxon>Fusarium</taxon>
        <taxon>Fusarium solani species complex</taxon>
    </lineage>
</organism>
<reference evidence="1" key="1">
    <citation type="submission" date="2022-06" db="EMBL/GenBank/DDBJ databases">
        <title>Fusarium solani species complex genomes reveal bases of compartmentalisation and animal pathogenesis.</title>
        <authorList>
            <person name="Tsai I.J."/>
        </authorList>
    </citation>
    <scope>NUCLEOTIDE SEQUENCE</scope>
    <source>
        <strain evidence="1">Fu6.1</strain>
    </source>
</reference>
<gene>
    <name evidence="1" type="ORF">NCS57_01219500</name>
</gene>
<accession>A0ACC0QI97</accession>
<evidence type="ECO:0000313" key="1">
    <source>
        <dbReference type="EMBL" id="KAI8654725.1"/>
    </source>
</evidence>
<keyword evidence="2" id="KW-1185">Reference proteome</keyword>
<name>A0ACC0QI97_9HYPO</name>
<proteinExistence type="predicted"/>
<evidence type="ECO:0000313" key="2">
    <source>
        <dbReference type="Proteomes" id="UP001065298"/>
    </source>
</evidence>
<protein>
    <submittedName>
        <fullName evidence="1">Uncharacterized protein</fullName>
    </submittedName>
</protein>
<sequence>MTIKFLKSMYQSFAARIVRVLRALRVLSHKEWQIQLRFSSDPENLLRDPPQDTTKEWTASLDLVTSDLPSLMHDGLYLTQENVRELENHVQRSYSNGSKRYFLSRYFTVVDLKWSGKLCVTSWDYEPVGGFRIHHLSADKVYNAQVLNKDGNAVYYYDMRNPEKNANYIYDDMPMSGLWPFPRKEERVKDQEVLKREGEHGDQGEEEEREETEEGEGVLKDEGGGNEGGKDAEGRETEWEEEEMDGFSDWEYADSMIDSWRD</sequence>
<dbReference type="Proteomes" id="UP001065298">
    <property type="component" value="Chromosome 10"/>
</dbReference>
<comment type="caution">
    <text evidence="1">The sequence shown here is derived from an EMBL/GenBank/DDBJ whole genome shotgun (WGS) entry which is preliminary data.</text>
</comment>
<dbReference type="EMBL" id="CM046512">
    <property type="protein sequence ID" value="KAI8654725.1"/>
    <property type="molecule type" value="Genomic_DNA"/>
</dbReference>